<dbReference type="AlphaFoldDB" id="A0A516Q1T7"/>
<evidence type="ECO:0000313" key="2">
    <source>
        <dbReference type="Proteomes" id="UP000319263"/>
    </source>
</evidence>
<dbReference type="InterPro" id="IPR006311">
    <property type="entry name" value="TAT_signal"/>
</dbReference>
<dbReference type="InterPro" id="IPR019546">
    <property type="entry name" value="TAT_signal_bac_arc"/>
</dbReference>
<gene>
    <name evidence="1" type="ORF">FOE78_16940</name>
</gene>
<dbReference type="Proteomes" id="UP000319263">
    <property type="component" value="Chromosome"/>
</dbReference>
<organism evidence="1 2">
    <name type="scientific">Microlunatus elymi</name>
    <dbReference type="NCBI Taxonomy" id="2596828"/>
    <lineage>
        <taxon>Bacteria</taxon>
        <taxon>Bacillati</taxon>
        <taxon>Actinomycetota</taxon>
        <taxon>Actinomycetes</taxon>
        <taxon>Propionibacteriales</taxon>
        <taxon>Propionibacteriaceae</taxon>
        <taxon>Microlunatus</taxon>
    </lineage>
</organism>
<protein>
    <submittedName>
        <fullName evidence="1">Twin-arginine translocation signal domain-containing protein</fullName>
    </submittedName>
</protein>
<dbReference type="KEGG" id="mik:FOE78_16940"/>
<reference evidence="1 2" key="1">
    <citation type="submission" date="2019-07" db="EMBL/GenBank/DDBJ databases">
        <title>Microlunatus dokdonensis sp. nov. isolated from the rhizospheric soil of the wild plant Elymus tsukushiensis.</title>
        <authorList>
            <person name="Ghim S.-Y."/>
            <person name="Hwang Y.-J."/>
            <person name="Son J.-S."/>
            <person name="Shin J.-H."/>
        </authorList>
    </citation>
    <scope>NUCLEOTIDE SEQUENCE [LARGE SCALE GENOMIC DNA]</scope>
    <source>
        <strain evidence="1 2">KUDC0627</strain>
    </source>
</reference>
<dbReference type="PROSITE" id="PS51318">
    <property type="entry name" value="TAT"/>
    <property type="match status" value="1"/>
</dbReference>
<evidence type="ECO:0000313" key="1">
    <source>
        <dbReference type="EMBL" id="QDP97384.1"/>
    </source>
</evidence>
<accession>A0A516Q1T7</accession>
<sequence>MPSPASRRTFLTTVLGAGGAVAAAGWSGD</sequence>
<proteinExistence type="predicted"/>
<keyword evidence="2" id="KW-1185">Reference proteome</keyword>
<dbReference type="NCBIfam" id="TIGR01409">
    <property type="entry name" value="TAT_signal_seq"/>
    <property type="match status" value="1"/>
</dbReference>
<name>A0A516Q1T7_9ACTN</name>
<dbReference type="EMBL" id="CP041692">
    <property type="protein sequence ID" value="QDP97384.1"/>
    <property type="molecule type" value="Genomic_DNA"/>
</dbReference>